<dbReference type="CDD" id="cd17574">
    <property type="entry name" value="REC_OmpR"/>
    <property type="match status" value="1"/>
</dbReference>
<dbReference type="InterPro" id="IPR011110">
    <property type="entry name" value="Reg_prop"/>
</dbReference>
<reference evidence="11" key="2">
    <citation type="submission" date="2020-09" db="EMBL/GenBank/DDBJ databases">
        <authorList>
            <person name="Sun Q."/>
            <person name="Zhou Y."/>
        </authorList>
    </citation>
    <scope>NUCLEOTIDE SEQUENCE</scope>
    <source>
        <strain evidence="11">CGMCC 1.15448</strain>
    </source>
</reference>
<evidence type="ECO:0000313" key="11">
    <source>
        <dbReference type="EMBL" id="GGB03864.1"/>
    </source>
</evidence>
<dbReference type="PANTHER" id="PTHR43547">
    <property type="entry name" value="TWO-COMPONENT HISTIDINE KINASE"/>
    <property type="match status" value="1"/>
</dbReference>
<proteinExistence type="predicted"/>
<dbReference type="GO" id="GO:0043565">
    <property type="term" value="F:sequence-specific DNA binding"/>
    <property type="evidence" value="ECO:0007669"/>
    <property type="project" value="InterPro"/>
</dbReference>
<dbReference type="InterPro" id="IPR018060">
    <property type="entry name" value="HTH_AraC"/>
</dbReference>
<comment type="caution">
    <text evidence="11">The sequence shown here is derived from an EMBL/GenBank/DDBJ whole genome shotgun (WGS) entry which is preliminary data.</text>
</comment>
<evidence type="ECO:0000256" key="3">
    <source>
        <dbReference type="ARBA" id="ARBA00022553"/>
    </source>
</evidence>
<dbReference type="CDD" id="cd00146">
    <property type="entry name" value="PKD"/>
    <property type="match status" value="1"/>
</dbReference>
<dbReference type="SMART" id="SM00342">
    <property type="entry name" value="HTH_ARAC"/>
    <property type="match status" value="1"/>
</dbReference>
<dbReference type="PRINTS" id="PR00344">
    <property type="entry name" value="BCTRLSENSOR"/>
</dbReference>
<dbReference type="Gene3D" id="3.30.565.10">
    <property type="entry name" value="Histidine kinase-like ATPase, C-terminal domain"/>
    <property type="match status" value="1"/>
</dbReference>
<dbReference type="SMART" id="SM00387">
    <property type="entry name" value="HATPase_c"/>
    <property type="match status" value="1"/>
</dbReference>
<dbReference type="SUPFAM" id="SSF55874">
    <property type="entry name" value="ATPase domain of HSP90 chaperone/DNA topoisomerase II/histidine kinase"/>
    <property type="match status" value="1"/>
</dbReference>
<dbReference type="Pfam" id="PF00072">
    <property type="entry name" value="Response_reg"/>
    <property type="match status" value="1"/>
</dbReference>
<dbReference type="PROSITE" id="PS50109">
    <property type="entry name" value="HIS_KIN"/>
    <property type="match status" value="1"/>
</dbReference>
<dbReference type="PROSITE" id="PS50110">
    <property type="entry name" value="RESPONSE_REGULATORY"/>
    <property type="match status" value="1"/>
</dbReference>
<dbReference type="EMBL" id="BMJC01000003">
    <property type="protein sequence ID" value="GGB03864.1"/>
    <property type="molecule type" value="Genomic_DNA"/>
</dbReference>
<dbReference type="InterPro" id="IPR015943">
    <property type="entry name" value="WD40/YVTN_repeat-like_dom_sf"/>
</dbReference>
<dbReference type="CDD" id="cd00082">
    <property type="entry name" value="HisKA"/>
    <property type="match status" value="1"/>
</dbReference>
<name>A0A8J2XTG5_9BACT</name>
<dbReference type="InterPro" id="IPR001789">
    <property type="entry name" value="Sig_transdc_resp-reg_receiver"/>
</dbReference>
<dbReference type="PROSITE" id="PS01124">
    <property type="entry name" value="HTH_ARAC_FAMILY_2"/>
    <property type="match status" value="1"/>
</dbReference>
<feature type="transmembrane region" description="Helical" evidence="7">
    <location>
        <begin position="782"/>
        <end position="801"/>
    </location>
</feature>
<dbReference type="GO" id="GO:0003700">
    <property type="term" value="F:DNA-binding transcription factor activity"/>
    <property type="evidence" value="ECO:0007669"/>
    <property type="project" value="InterPro"/>
</dbReference>
<dbReference type="SUPFAM" id="SSF63829">
    <property type="entry name" value="Calcium-dependent phosphotriesterase"/>
    <property type="match status" value="2"/>
</dbReference>
<dbReference type="InterPro" id="IPR005467">
    <property type="entry name" value="His_kinase_dom"/>
</dbReference>
<evidence type="ECO:0000256" key="7">
    <source>
        <dbReference type="SAM" id="Phobius"/>
    </source>
</evidence>
<dbReference type="InterPro" id="IPR013783">
    <property type="entry name" value="Ig-like_fold"/>
</dbReference>
<dbReference type="InterPro" id="IPR009057">
    <property type="entry name" value="Homeodomain-like_sf"/>
</dbReference>
<dbReference type="Pfam" id="PF00512">
    <property type="entry name" value="HisKA"/>
    <property type="match status" value="1"/>
</dbReference>
<evidence type="ECO:0000259" key="9">
    <source>
        <dbReference type="PROSITE" id="PS50109"/>
    </source>
</evidence>
<dbReference type="Gene3D" id="2.130.10.10">
    <property type="entry name" value="YVTN repeat-like/Quinoprotein amine dehydrogenase"/>
    <property type="match status" value="2"/>
</dbReference>
<evidence type="ECO:0000256" key="1">
    <source>
        <dbReference type="ARBA" id="ARBA00000085"/>
    </source>
</evidence>
<dbReference type="InterPro" id="IPR036890">
    <property type="entry name" value="HATPase_C_sf"/>
</dbReference>
<keyword evidence="7" id="KW-0472">Membrane</keyword>
<dbReference type="InterPro" id="IPR011123">
    <property type="entry name" value="Y_Y_Y"/>
</dbReference>
<dbReference type="EC" id="2.7.13.3" evidence="2"/>
<feature type="modified residue" description="4-aspartylphosphate" evidence="6">
    <location>
        <position position="1154"/>
    </location>
</feature>
<dbReference type="InterPro" id="IPR011006">
    <property type="entry name" value="CheY-like_superfamily"/>
</dbReference>
<sequence>MGTARAQGPKLRFTHLSGEQGLSNSTIEAIYQDSQGFIWIGTRDGLNRYDGHEMVVYRNDPADSSSISDGYIHCIYEDRDHQLWIGTVTGLNRFDRAKDRFTRWKHRDSDNGSLSSSNITSILEDHNGRMWVATSGGMNELDRKTGRFRHFRMGDGPGSLRDDRINCLLEDKTGTIWVGTQSGLDLFHPGTGLFSAIDNPAITNASGNTIIAIREDRQGNIWLGTEDDGLYLFDPLRKSFTRYGHSDKDPSSLGNNMIKCMLTDHKGQVWAGSINGGLNLFHAAAGSFYHYTYEPGNGTSLSQRTISALFEDRQGNLWVGTHRGGINVYSPGLEKFNLFRQEPSPNSLSYNDVKTFCEDRSGNGDIWVGTDGGGLDLFSRQERTFRHYRNDPFNDHSLGSNAVLDVFHDREGELWVSTWGGGLNHFNRLQGDFTRYLNNPNDPHSITSNFVQKTFEDFSGNLWVATYYGGLNIFDRKKQQFTRLIDDPTGKTSLTGKDIVSLLEDKEGRIWIGTDDGGLNCWHENTRHFTHYFDKEEKMPDLRVLFCDSRGRLWVGQKGLYLLDAARDSFRLYTNRAGLGSEFIKGIAEDGQGNLWIATSNGLTQFNPETQAVKKYNTGDGLQDLEFEANAFLKTKDGELYFGGINGFNSFYPGAIMPNAFVPPVYITGFQLSNRKIGVGEGSPLSQDISETKEMRLSYRQSTFSFTFSALNYTTPENNQYAYKMEGLDTAWNYVGKENKAVYTNLSPGDYVFRVKASNNDGVWNEEGAAIRVIITPPFWRTSWFISLLVVLGMAGLYMLYKFRTRLKMRELEEKKREEMRQVQLQFFTNVSHEFRTPLSLILGPLEKMMKEYNSPVLNRYFQNMHRNAQRLLSLIHELMDFGKLESGSLRLCVQAGNLNGFMEELAEEFRDWAVQKEIDFSLDGDMKGEIWFDRQVLEKMVLNLLQNSFKYTKAGGRITLQVLPSLDGFVPSYTGELVLKNPYRGKRYAYIRVADSGIGISAGSIHHLFERYYRITESHLGSGVGLAFVKSLALLHKGDIYVYSERLKGTEIIIGIPVDENDYGAEEKRAMHVEGGVRLESFPNKVAAEHMPALEPKSGFPPVETLLLVEDNDELRHFLKDCLSPYYQVMEAADGQEGLAKAREIAPGMIISDVIMPGMNGFEFCRAVKQDIDTCHIPFLMLTARTAAAAQLEGLDAGADYYFGKPLNMELLLLTIRNRFDLDRKLKDRYSRDSQVEAMELVHSEKDREFMKRLLDIIDSQLSNPDFDIDWLCQEMGMSRTRLYQKIKGISQQSIGDFIRTIRLKKAVQIMTHEDVTLTEVMMRIGIQTQSYFTKAFKKEFGKTPTQFMQERRK</sequence>
<dbReference type="Gene3D" id="1.10.287.130">
    <property type="match status" value="1"/>
</dbReference>
<evidence type="ECO:0000256" key="2">
    <source>
        <dbReference type="ARBA" id="ARBA00012438"/>
    </source>
</evidence>
<dbReference type="SUPFAM" id="SSF46689">
    <property type="entry name" value="Homeodomain-like"/>
    <property type="match status" value="1"/>
</dbReference>
<protein>
    <recommendedName>
        <fullName evidence="2">histidine kinase</fullName>
        <ecNumber evidence="2">2.7.13.3</ecNumber>
    </recommendedName>
</protein>
<dbReference type="Pfam" id="PF07494">
    <property type="entry name" value="Reg_prop"/>
    <property type="match status" value="9"/>
</dbReference>
<dbReference type="FunFam" id="2.60.40.10:FF:000791">
    <property type="entry name" value="Two-component system sensor histidine kinase/response regulator"/>
    <property type="match status" value="1"/>
</dbReference>
<dbReference type="Pfam" id="PF07495">
    <property type="entry name" value="Y_Y_Y"/>
    <property type="match status" value="1"/>
</dbReference>
<dbReference type="Pfam" id="PF02518">
    <property type="entry name" value="HATPase_c"/>
    <property type="match status" value="1"/>
</dbReference>
<reference evidence="11" key="1">
    <citation type="journal article" date="2014" name="Int. J. Syst. Evol. Microbiol.">
        <title>Complete genome sequence of Corynebacterium casei LMG S-19264T (=DSM 44701T), isolated from a smear-ripened cheese.</title>
        <authorList>
            <consortium name="US DOE Joint Genome Institute (JGI-PGF)"/>
            <person name="Walter F."/>
            <person name="Albersmeier A."/>
            <person name="Kalinowski J."/>
            <person name="Ruckert C."/>
        </authorList>
    </citation>
    <scope>NUCLEOTIDE SEQUENCE</scope>
    <source>
        <strain evidence="11">CGMCC 1.15448</strain>
    </source>
</reference>
<evidence type="ECO:0000256" key="6">
    <source>
        <dbReference type="PROSITE-ProRule" id="PRU00169"/>
    </source>
</evidence>
<dbReference type="Gene3D" id="2.60.40.10">
    <property type="entry name" value="Immunoglobulins"/>
    <property type="match status" value="1"/>
</dbReference>
<dbReference type="InterPro" id="IPR036097">
    <property type="entry name" value="HisK_dim/P_sf"/>
</dbReference>
<dbReference type="SUPFAM" id="SSF52172">
    <property type="entry name" value="CheY-like"/>
    <property type="match status" value="1"/>
</dbReference>
<comment type="catalytic activity">
    <reaction evidence="1">
        <text>ATP + protein L-histidine = ADP + protein N-phospho-L-histidine.</text>
        <dbReference type="EC" id="2.7.13.3"/>
    </reaction>
</comment>
<keyword evidence="3 6" id="KW-0597">Phosphoprotein</keyword>
<dbReference type="SUPFAM" id="SSF50998">
    <property type="entry name" value="Quinoprotein alcohol dehydrogenase-like"/>
    <property type="match status" value="1"/>
</dbReference>
<dbReference type="Gene3D" id="1.10.10.60">
    <property type="entry name" value="Homeodomain-like"/>
    <property type="match status" value="1"/>
</dbReference>
<dbReference type="PANTHER" id="PTHR43547:SF2">
    <property type="entry name" value="HYBRID SIGNAL TRANSDUCTION HISTIDINE KINASE C"/>
    <property type="match status" value="1"/>
</dbReference>
<keyword evidence="5" id="KW-0804">Transcription</keyword>
<evidence type="ECO:0000313" key="12">
    <source>
        <dbReference type="Proteomes" id="UP000607559"/>
    </source>
</evidence>
<dbReference type="Pfam" id="PF12833">
    <property type="entry name" value="HTH_18"/>
    <property type="match status" value="1"/>
</dbReference>
<dbReference type="InterPro" id="IPR011047">
    <property type="entry name" value="Quinoprotein_ADH-like_sf"/>
</dbReference>
<keyword evidence="7" id="KW-1133">Transmembrane helix</keyword>
<feature type="domain" description="Response regulatory" evidence="10">
    <location>
        <begin position="1106"/>
        <end position="1221"/>
    </location>
</feature>
<evidence type="ECO:0000256" key="5">
    <source>
        <dbReference type="ARBA" id="ARBA00023163"/>
    </source>
</evidence>
<keyword evidence="11" id="KW-0808">Transferase</keyword>
<dbReference type="InterPro" id="IPR004358">
    <property type="entry name" value="Sig_transdc_His_kin-like_C"/>
</dbReference>
<dbReference type="SMART" id="SM00448">
    <property type="entry name" value="REC"/>
    <property type="match status" value="1"/>
</dbReference>
<dbReference type="SMART" id="SM00388">
    <property type="entry name" value="HisKA"/>
    <property type="match status" value="1"/>
</dbReference>
<dbReference type="GO" id="GO:0000155">
    <property type="term" value="F:phosphorelay sensor kinase activity"/>
    <property type="evidence" value="ECO:0007669"/>
    <property type="project" value="InterPro"/>
</dbReference>
<keyword evidence="4" id="KW-0805">Transcription regulation</keyword>
<keyword evidence="11" id="KW-0418">Kinase</keyword>
<dbReference type="InterPro" id="IPR003661">
    <property type="entry name" value="HisK_dim/P_dom"/>
</dbReference>
<gene>
    <name evidence="11" type="ORF">GCM10011511_29000</name>
</gene>
<dbReference type="InterPro" id="IPR003594">
    <property type="entry name" value="HATPase_dom"/>
</dbReference>
<evidence type="ECO:0000259" key="10">
    <source>
        <dbReference type="PROSITE" id="PS50110"/>
    </source>
</evidence>
<accession>A0A8J2XTG5</accession>
<organism evidence="11 12">
    <name type="scientific">Puia dinghuensis</name>
    <dbReference type="NCBI Taxonomy" id="1792502"/>
    <lineage>
        <taxon>Bacteria</taxon>
        <taxon>Pseudomonadati</taxon>
        <taxon>Bacteroidota</taxon>
        <taxon>Chitinophagia</taxon>
        <taxon>Chitinophagales</taxon>
        <taxon>Chitinophagaceae</taxon>
        <taxon>Puia</taxon>
    </lineage>
</organism>
<keyword evidence="7" id="KW-0812">Transmembrane</keyword>
<dbReference type="Proteomes" id="UP000607559">
    <property type="component" value="Unassembled WGS sequence"/>
</dbReference>
<dbReference type="SUPFAM" id="SSF47384">
    <property type="entry name" value="Homodimeric domain of signal transducing histidine kinase"/>
    <property type="match status" value="1"/>
</dbReference>
<dbReference type="Gene3D" id="3.40.50.2300">
    <property type="match status" value="1"/>
</dbReference>
<keyword evidence="12" id="KW-1185">Reference proteome</keyword>
<evidence type="ECO:0000259" key="8">
    <source>
        <dbReference type="PROSITE" id="PS01124"/>
    </source>
</evidence>
<evidence type="ECO:0000256" key="4">
    <source>
        <dbReference type="ARBA" id="ARBA00023015"/>
    </source>
</evidence>
<feature type="domain" description="HTH araC/xylS-type" evidence="8">
    <location>
        <begin position="1253"/>
        <end position="1352"/>
    </location>
</feature>
<feature type="domain" description="Histidine kinase" evidence="9">
    <location>
        <begin position="830"/>
        <end position="1061"/>
    </location>
</feature>